<proteinExistence type="predicted"/>
<dbReference type="Proteomes" id="UP001222325">
    <property type="component" value="Unassembled WGS sequence"/>
</dbReference>
<evidence type="ECO:0000313" key="3">
    <source>
        <dbReference type="Proteomes" id="UP001222325"/>
    </source>
</evidence>
<comment type="caution">
    <text evidence="2">The sequence shown here is derived from an EMBL/GenBank/DDBJ whole genome shotgun (WGS) entry which is preliminary data.</text>
</comment>
<feature type="region of interest" description="Disordered" evidence="1">
    <location>
        <begin position="298"/>
        <end position="320"/>
    </location>
</feature>
<organism evidence="2 3">
    <name type="scientific">Mycena belliarum</name>
    <dbReference type="NCBI Taxonomy" id="1033014"/>
    <lineage>
        <taxon>Eukaryota</taxon>
        <taxon>Fungi</taxon>
        <taxon>Dikarya</taxon>
        <taxon>Basidiomycota</taxon>
        <taxon>Agaricomycotina</taxon>
        <taxon>Agaricomycetes</taxon>
        <taxon>Agaricomycetidae</taxon>
        <taxon>Agaricales</taxon>
        <taxon>Marasmiineae</taxon>
        <taxon>Mycenaceae</taxon>
        <taxon>Mycena</taxon>
    </lineage>
</organism>
<protein>
    <submittedName>
        <fullName evidence="2">Uncharacterized protein</fullName>
    </submittedName>
</protein>
<reference evidence="2" key="1">
    <citation type="submission" date="2023-03" db="EMBL/GenBank/DDBJ databases">
        <title>Massive genome expansion in bonnet fungi (Mycena s.s.) driven by repeated elements and novel gene families across ecological guilds.</title>
        <authorList>
            <consortium name="Lawrence Berkeley National Laboratory"/>
            <person name="Harder C.B."/>
            <person name="Miyauchi S."/>
            <person name="Viragh M."/>
            <person name="Kuo A."/>
            <person name="Thoen E."/>
            <person name="Andreopoulos B."/>
            <person name="Lu D."/>
            <person name="Skrede I."/>
            <person name="Drula E."/>
            <person name="Henrissat B."/>
            <person name="Morin E."/>
            <person name="Kohler A."/>
            <person name="Barry K."/>
            <person name="LaButti K."/>
            <person name="Morin E."/>
            <person name="Salamov A."/>
            <person name="Lipzen A."/>
            <person name="Mereny Z."/>
            <person name="Hegedus B."/>
            <person name="Baldrian P."/>
            <person name="Stursova M."/>
            <person name="Weitz H."/>
            <person name="Taylor A."/>
            <person name="Grigoriev I.V."/>
            <person name="Nagy L.G."/>
            <person name="Martin F."/>
            <person name="Kauserud H."/>
        </authorList>
    </citation>
    <scope>NUCLEOTIDE SEQUENCE</scope>
    <source>
        <strain evidence="2">CBHHK173m</strain>
    </source>
</reference>
<keyword evidence="3" id="KW-1185">Reference proteome</keyword>
<gene>
    <name evidence="2" type="ORF">B0H15DRAFT_629848</name>
</gene>
<dbReference type="EMBL" id="JARJCN010000009">
    <property type="protein sequence ID" value="KAJ7097929.1"/>
    <property type="molecule type" value="Genomic_DNA"/>
</dbReference>
<feature type="compositionally biased region" description="Basic residues" evidence="1">
    <location>
        <begin position="81"/>
        <end position="92"/>
    </location>
</feature>
<sequence>MSLLIKLPKTASKRAESPQSRRKSVKRIPSPLNDESAIASAPPLKRARIQRSPDGSDSDEAFSLPGSPRAAHVPPASSSRAKPKPPTKKRSKVVISDPESEEFDPVDEDSELEVNVEDDEDDNEYKSEPRNPVKRGKGKAALGAKGKKKPELKEIMARDERKRPMDPSELAGPAAKRLRTKPSNKAAGESAVDIEGDSSAASGTPPFKEDIALVPPKKAKLPPIKKNKAPTVASSGSATTAAGVGTSTSSIPPKPAPLAASRAEEDNKLPPPIVGARKTTLPASVDVDLSNPALYAQLFKSGGGSTPSGFTRREKDEERRKELNKMRDEAKAKRINEAAPAFDLQGQTDKISRFEERLKITRSAAIYPNFLAGALKSLQLGKKCYAGNDLEVREEGEM</sequence>
<feature type="compositionally biased region" description="Low complexity" evidence="1">
    <location>
        <begin position="229"/>
        <end position="250"/>
    </location>
</feature>
<feature type="compositionally biased region" description="Basic residues" evidence="1">
    <location>
        <begin position="217"/>
        <end position="228"/>
    </location>
</feature>
<accession>A0AAD6UBA5</accession>
<feature type="compositionally biased region" description="Basic and acidic residues" evidence="1">
    <location>
        <begin position="149"/>
        <end position="166"/>
    </location>
</feature>
<evidence type="ECO:0000313" key="2">
    <source>
        <dbReference type="EMBL" id="KAJ7097929.1"/>
    </source>
</evidence>
<feature type="compositionally biased region" description="Acidic residues" evidence="1">
    <location>
        <begin position="98"/>
        <end position="123"/>
    </location>
</feature>
<name>A0AAD6UBA5_9AGAR</name>
<feature type="compositionally biased region" description="Basic and acidic residues" evidence="1">
    <location>
        <begin position="311"/>
        <end position="320"/>
    </location>
</feature>
<evidence type="ECO:0000256" key="1">
    <source>
        <dbReference type="SAM" id="MobiDB-lite"/>
    </source>
</evidence>
<feature type="region of interest" description="Disordered" evidence="1">
    <location>
        <begin position="1"/>
        <end position="275"/>
    </location>
</feature>
<dbReference type="AlphaFoldDB" id="A0AAD6UBA5"/>